<reference evidence="1" key="2">
    <citation type="submission" date="2025-09" db="UniProtKB">
        <authorList>
            <consortium name="EnsemblPlants"/>
        </authorList>
    </citation>
    <scope>IDENTIFICATION</scope>
</reference>
<evidence type="ECO:0000313" key="1">
    <source>
        <dbReference type="EnsemblPlants" id="AVESA.00010b.r2.5DG0942740.1.CDS"/>
    </source>
</evidence>
<evidence type="ECO:0000313" key="2">
    <source>
        <dbReference type="Proteomes" id="UP001732700"/>
    </source>
</evidence>
<keyword evidence="2" id="KW-1185">Reference proteome</keyword>
<protein>
    <submittedName>
        <fullName evidence="1">Uncharacterized protein</fullName>
    </submittedName>
</protein>
<accession>A0ACD5YBI7</accession>
<dbReference type="Proteomes" id="UP001732700">
    <property type="component" value="Chromosome 5D"/>
</dbReference>
<organism evidence="1 2">
    <name type="scientific">Avena sativa</name>
    <name type="common">Oat</name>
    <dbReference type="NCBI Taxonomy" id="4498"/>
    <lineage>
        <taxon>Eukaryota</taxon>
        <taxon>Viridiplantae</taxon>
        <taxon>Streptophyta</taxon>
        <taxon>Embryophyta</taxon>
        <taxon>Tracheophyta</taxon>
        <taxon>Spermatophyta</taxon>
        <taxon>Magnoliopsida</taxon>
        <taxon>Liliopsida</taxon>
        <taxon>Poales</taxon>
        <taxon>Poaceae</taxon>
        <taxon>BOP clade</taxon>
        <taxon>Pooideae</taxon>
        <taxon>Poodae</taxon>
        <taxon>Poeae</taxon>
        <taxon>Poeae Chloroplast Group 1 (Aveneae type)</taxon>
        <taxon>Aveninae</taxon>
        <taxon>Avena</taxon>
    </lineage>
</organism>
<proteinExistence type="predicted"/>
<name>A0ACD5YBI7_AVESA</name>
<dbReference type="EnsemblPlants" id="AVESA.00010b.r2.5DG0942740.1">
    <property type="protein sequence ID" value="AVESA.00010b.r2.5DG0942740.1.CDS"/>
    <property type="gene ID" value="AVESA.00010b.r2.5DG0942740"/>
</dbReference>
<sequence length="281" mass="30725">MMEQDPQQQVGEVLKEGEFSHGDGQGALVPLVQETPSLVDVRVDLRLLHCQACLLPLKPTEFMNTSEHMVCCLCHGHHNKVCKLTSIPHGEMHAFDSDSNVVYHKSDAHIPACPFAPCACPEPGCGVLDSPLGLLNHFTTDHFRPIIVIQYGISWNLSLPLSQSWHVLVGQEDQSVFLITLRKIGAADTAVSLVCVRVKGTATTVSEFWCKLSVEYLGGDKVVLMASTVSSNTMFGGAPMPMQGMFLVVPQELIFGEMLDISVRIDKVHHIQDDAATTTSH</sequence>
<reference evidence="1" key="1">
    <citation type="submission" date="2021-05" db="EMBL/GenBank/DDBJ databases">
        <authorList>
            <person name="Scholz U."/>
            <person name="Mascher M."/>
            <person name="Fiebig A."/>
        </authorList>
    </citation>
    <scope>NUCLEOTIDE SEQUENCE [LARGE SCALE GENOMIC DNA]</scope>
</reference>